<feature type="transmembrane region" description="Helical" evidence="7">
    <location>
        <begin position="45"/>
        <end position="65"/>
    </location>
</feature>
<keyword evidence="4 7" id="KW-1133">Transmembrane helix</keyword>
<dbReference type="GO" id="GO:0015250">
    <property type="term" value="F:water channel activity"/>
    <property type="evidence" value="ECO:0007669"/>
    <property type="project" value="TreeGrafter"/>
</dbReference>
<evidence type="ECO:0000313" key="8">
    <source>
        <dbReference type="Proteomes" id="UP000694843"/>
    </source>
</evidence>
<dbReference type="InterPro" id="IPR034294">
    <property type="entry name" value="Aquaporin_transptr"/>
</dbReference>
<dbReference type="InterPro" id="IPR023271">
    <property type="entry name" value="Aquaporin-like"/>
</dbReference>
<dbReference type="Proteomes" id="UP000694843">
    <property type="component" value="Unplaced"/>
</dbReference>
<dbReference type="KEGG" id="hazt:108676123"/>
<gene>
    <name evidence="9" type="primary">LOC108676123</name>
</gene>
<comment type="subcellular location">
    <subcellularLocation>
        <location evidence="1">Membrane</location>
        <topology evidence="1">Multi-pass membrane protein</topology>
    </subcellularLocation>
</comment>
<dbReference type="PRINTS" id="PR00783">
    <property type="entry name" value="MINTRINSICP"/>
</dbReference>
<dbReference type="RefSeq" id="XP_018019653.1">
    <property type="nucleotide sequence ID" value="XM_018164164.2"/>
</dbReference>
<feature type="transmembrane region" description="Helical" evidence="7">
    <location>
        <begin position="89"/>
        <end position="106"/>
    </location>
</feature>
<dbReference type="PANTHER" id="PTHR19139:SF199">
    <property type="entry name" value="MIP17260P"/>
    <property type="match status" value="1"/>
</dbReference>
<dbReference type="Gene3D" id="1.20.1080.10">
    <property type="entry name" value="Glycerol uptake facilitator protein"/>
    <property type="match status" value="1"/>
</dbReference>
<dbReference type="SUPFAM" id="SSF81338">
    <property type="entry name" value="Aquaporin-like"/>
    <property type="match status" value="1"/>
</dbReference>
<reference evidence="9" key="1">
    <citation type="submission" date="2025-08" db="UniProtKB">
        <authorList>
            <consortium name="RefSeq"/>
        </authorList>
    </citation>
    <scope>IDENTIFICATION</scope>
    <source>
        <tissue evidence="9">Whole organism</tissue>
    </source>
</reference>
<evidence type="ECO:0000256" key="6">
    <source>
        <dbReference type="RuleBase" id="RU000477"/>
    </source>
</evidence>
<dbReference type="PANTHER" id="PTHR19139">
    <property type="entry name" value="AQUAPORIN TRANSPORTER"/>
    <property type="match status" value="1"/>
</dbReference>
<evidence type="ECO:0000256" key="7">
    <source>
        <dbReference type="SAM" id="Phobius"/>
    </source>
</evidence>
<evidence type="ECO:0000256" key="5">
    <source>
        <dbReference type="ARBA" id="ARBA00023136"/>
    </source>
</evidence>
<feature type="transmembrane region" description="Helical" evidence="7">
    <location>
        <begin position="15"/>
        <end position="33"/>
    </location>
</feature>
<organism evidence="8 9">
    <name type="scientific">Hyalella azteca</name>
    <name type="common">Amphipod</name>
    <dbReference type="NCBI Taxonomy" id="294128"/>
    <lineage>
        <taxon>Eukaryota</taxon>
        <taxon>Metazoa</taxon>
        <taxon>Ecdysozoa</taxon>
        <taxon>Arthropoda</taxon>
        <taxon>Crustacea</taxon>
        <taxon>Multicrustacea</taxon>
        <taxon>Malacostraca</taxon>
        <taxon>Eumalacostraca</taxon>
        <taxon>Peracarida</taxon>
        <taxon>Amphipoda</taxon>
        <taxon>Senticaudata</taxon>
        <taxon>Talitrida</taxon>
        <taxon>Talitroidea</taxon>
        <taxon>Hyalellidae</taxon>
        <taxon>Hyalella</taxon>
    </lineage>
</organism>
<accession>A0A8B7P0V8</accession>
<evidence type="ECO:0000256" key="2">
    <source>
        <dbReference type="ARBA" id="ARBA00006175"/>
    </source>
</evidence>
<comment type="similarity">
    <text evidence="2 6">Belongs to the MIP/aquaporin (TC 1.A.8) family.</text>
</comment>
<sequence length="133" mass="14593">MGCTRVNPELTEGQAFGVEVLCTFLLVFTIFGSTDSRRTDVKGSISLAIGLAAICTHMFGIPYTGSSLNPARTFGPALVVGGDAWDHHWLYWMAPPVGGMTAGLLYSHFFRQIKERDVEVVYSKHEIQLNAIN</sequence>
<dbReference type="Pfam" id="PF00230">
    <property type="entry name" value="MIP"/>
    <property type="match status" value="1"/>
</dbReference>
<keyword evidence="8" id="KW-1185">Reference proteome</keyword>
<evidence type="ECO:0000256" key="1">
    <source>
        <dbReference type="ARBA" id="ARBA00004141"/>
    </source>
</evidence>
<dbReference type="GeneID" id="108676123"/>
<keyword evidence="5 7" id="KW-0472">Membrane</keyword>
<proteinExistence type="inferred from homology"/>
<protein>
    <submittedName>
        <fullName evidence="9">Aquaporin-4</fullName>
    </submittedName>
</protein>
<dbReference type="AlphaFoldDB" id="A0A8B7P0V8"/>
<name>A0A8B7P0V8_HYAAZ</name>
<dbReference type="OrthoDB" id="3222at2759"/>
<evidence type="ECO:0000256" key="4">
    <source>
        <dbReference type="ARBA" id="ARBA00022989"/>
    </source>
</evidence>
<dbReference type="OMA" id="ANDTEMQ"/>
<evidence type="ECO:0000256" key="3">
    <source>
        <dbReference type="ARBA" id="ARBA00022692"/>
    </source>
</evidence>
<keyword evidence="6" id="KW-0813">Transport</keyword>
<keyword evidence="3 6" id="KW-0812">Transmembrane</keyword>
<dbReference type="InterPro" id="IPR000425">
    <property type="entry name" value="MIP"/>
</dbReference>
<evidence type="ECO:0000313" key="9">
    <source>
        <dbReference type="RefSeq" id="XP_018019653.1"/>
    </source>
</evidence>
<dbReference type="GO" id="GO:0005886">
    <property type="term" value="C:plasma membrane"/>
    <property type="evidence" value="ECO:0007669"/>
    <property type="project" value="TreeGrafter"/>
</dbReference>